<dbReference type="InterPro" id="IPR038530">
    <property type="entry name" value="NiFe-hyd_HybE_sf"/>
</dbReference>
<dbReference type="Gene3D" id="3.30.1460.40">
    <property type="entry name" value="[NiFe]-hydrogenase assembly chaperone, HybE"/>
    <property type="match status" value="1"/>
</dbReference>
<evidence type="ECO:0000313" key="3">
    <source>
        <dbReference type="Proteomes" id="UP001054820"/>
    </source>
</evidence>
<organism evidence="2 3">
    <name type="scientific">Thiomicrorhabdus immobilis</name>
    <dbReference type="NCBI Taxonomy" id="2791037"/>
    <lineage>
        <taxon>Bacteria</taxon>
        <taxon>Pseudomonadati</taxon>
        <taxon>Pseudomonadota</taxon>
        <taxon>Gammaproteobacteria</taxon>
        <taxon>Thiotrichales</taxon>
        <taxon>Piscirickettsiaceae</taxon>
        <taxon>Thiomicrorhabdus</taxon>
    </lineage>
</organism>
<keyword evidence="3" id="KW-1185">Reference proteome</keyword>
<proteinExistence type="inferred from homology"/>
<dbReference type="InterPro" id="IPR023994">
    <property type="entry name" value="NiFe-hyd_HybE"/>
</dbReference>
<evidence type="ECO:0000256" key="1">
    <source>
        <dbReference type="ARBA" id="ARBA00006532"/>
    </source>
</evidence>
<dbReference type="Proteomes" id="UP001054820">
    <property type="component" value="Chromosome"/>
</dbReference>
<reference evidence="2" key="1">
    <citation type="journal article" date="2022" name="Arch. Microbiol.">
        <title>Thiomicrorhabdus immobilis sp. nov., a mesophilic sulfur-oxidizing bacterium isolated from sediment of a brackish lake in northern Japan.</title>
        <authorList>
            <person name="Kojima H."/>
            <person name="Mochizuki J."/>
            <person name="Kanda M."/>
            <person name="Watanabe T."/>
            <person name="Fukui M."/>
        </authorList>
    </citation>
    <scope>NUCLEOTIDE SEQUENCE</scope>
    <source>
        <strain evidence="2">Am19</strain>
    </source>
</reference>
<name>A0ABN6CZZ4_9GAMM</name>
<protein>
    <submittedName>
        <fullName evidence="2">Uncharacterized protein</fullName>
    </submittedName>
</protein>
<sequence>MMSNSSQKSEINQPTRPGQSDWQFIQAKTLQEAHDLIIDTFKNTYHKNFEDEWMGVNHNLEVELRGVKFVDGWITGFLLTPWMLCNLYVPVLAELTEDLQIEEEWQAQARLDQDYMVIGPLKTFEIGGAEQKGYLNYHVELGHYLLQPLVQIMDKYADNEKAFAAWSEVIAFRKAHYEKVEQELAARQLAEQQAKDNTEDGIAVDENEVLDRRGFLSKWL</sequence>
<dbReference type="Pfam" id="PF11939">
    <property type="entry name" value="NiFe-hyd_HybE"/>
    <property type="match status" value="1"/>
</dbReference>
<accession>A0ABN6CZZ4</accession>
<evidence type="ECO:0000313" key="2">
    <source>
        <dbReference type="EMBL" id="BCN93482.1"/>
    </source>
</evidence>
<dbReference type="EMBL" id="AP024202">
    <property type="protein sequence ID" value="BCN93482.1"/>
    <property type="molecule type" value="Genomic_DNA"/>
</dbReference>
<comment type="similarity">
    <text evidence="1">Belongs to the HupJ family.</text>
</comment>
<gene>
    <name evidence="2" type="ORF">THMIRHAM_12670</name>
</gene>